<dbReference type="Gene3D" id="3.30.1490.10">
    <property type="match status" value="1"/>
</dbReference>
<evidence type="ECO:0000313" key="4">
    <source>
        <dbReference type="EMBL" id="BBC77936.1"/>
    </source>
</evidence>
<organism evidence="4">
    <name type="scientific">Nitzschia palea</name>
    <dbReference type="NCBI Taxonomy" id="303400"/>
    <lineage>
        <taxon>Eukaryota</taxon>
        <taxon>Sar</taxon>
        <taxon>Stramenopiles</taxon>
        <taxon>Ochrophyta</taxon>
        <taxon>Bacillariophyta</taxon>
        <taxon>Bacillariophyceae</taxon>
        <taxon>Bacillariophycidae</taxon>
        <taxon>Bacillariales</taxon>
        <taxon>Bacillariaceae</taxon>
        <taxon>Nitzschia</taxon>
    </lineage>
</organism>
<gene>
    <name evidence="4" type="primary">rps8</name>
</gene>
<evidence type="ECO:0000256" key="1">
    <source>
        <dbReference type="ARBA" id="ARBA00006471"/>
    </source>
</evidence>
<comment type="similarity">
    <text evidence="1">Belongs to the universal ribosomal protein uS8 family.</text>
</comment>
<accession>A0A2Z5ZBU1</accession>
<dbReference type="EMBL" id="AP018512">
    <property type="protein sequence ID" value="BBC77936.1"/>
    <property type="molecule type" value="Genomic_DNA"/>
</dbReference>
<dbReference type="SUPFAM" id="SSF56047">
    <property type="entry name" value="Ribosomal protein S8"/>
    <property type="match status" value="1"/>
</dbReference>
<geneLocation type="mitochondrion" evidence="4"/>
<reference evidence="4" key="1">
    <citation type="submission" date="2018-02" db="EMBL/GenBank/DDBJ databases">
        <title>Evolution and diversity of non-photosynthetic diatom plastid genomes.</title>
        <authorList>
            <person name="Kamikawa R."/>
            <person name="Ishii K."/>
        </authorList>
    </citation>
    <scope>NUCLEOTIDE SEQUENCE</scope>
    <source>
        <strain evidence="4">NIES-2729</strain>
    </source>
</reference>
<evidence type="ECO:0000256" key="2">
    <source>
        <dbReference type="ARBA" id="ARBA00022980"/>
    </source>
</evidence>
<dbReference type="Pfam" id="PF00410">
    <property type="entry name" value="Ribosomal_S8"/>
    <property type="match status" value="1"/>
</dbReference>
<dbReference type="GO" id="GO:0003735">
    <property type="term" value="F:structural constituent of ribosome"/>
    <property type="evidence" value="ECO:0007669"/>
    <property type="project" value="InterPro"/>
</dbReference>
<sequence length="129" mass="14814">MKNHLENMFSTIKNGQMAKKSVVINSRKNICEEFLRIFWNEGFISGYRISPQNTDNLEIFLKYSKTGKPVINSLKLLSKPSQRIYYSSKQVWKLDSSKTFIIFSTNGGLKSINQCKKDKMGGEPLVIIN</sequence>
<dbReference type="InterPro" id="IPR000630">
    <property type="entry name" value="Ribosomal_uS8"/>
</dbReference>
<dbReference type="AlphaFoldDB" id="A0A2Z5ZBU1"/>
<dbReference type="GO" id="GO:0005840">
    <property type="term" value="C:ribosome"/>
    <property type="evidence" value="ECO:0007669"/>
    <property type="project" value="UniProtKB-KW"/>
</dbReference>
<dbReference type="GO" id="GO:0006412">
    <property type="term" value="P:translation"/>
    <property type="evidence" value="ECO:0007669"/>
    <property type="project" value="InterPro"/>
</dbReference>
<name>A0A2Z5ZBU1_9STRA</name>
<proteinExistence type="inferred from homology"/>
<dbReference type="GO" id="GO:1990904">
    <property type="term" value="C:ribonucleoprotein complex"/>
    <property type="evidence" value="ECO:0007669"/>
    <property type="project" value="UniProtKB-KW"/>
</dbReference>
<dbReference type="Gene3D" id="3.30.1370.30">
    <property type="match status" value="1"/>
</dbReference>
<dbReference type="InterPro" id="IPR035987">
    <property type="entry name" value="Ribosomal_uS8_sf"/>
</dbReference>
<protein>
    <submittedName>
        <fullName evidence="4">Ribosomal protein S8</fullName>
    </submittedName>
</protein>
<keyword evidence="4" id="KW-0496">Mitochondrion</keyword>
<keyword evidence="3" id="KW-0687">Ribonucleoprotein</keyword>
<keyword evidence="2 4" id="KW-0689">Ribosomal protein</keyword>
<evidence type="ECO:0000256" key="3">
    <source>
        <dbReference type="ARBA" id="ARBA00023274"/>
    </source>
</evidence>